<dbReference type="PANTHER" id="PTHR24033">
    <property type="entry name" value="EGF-LIKE DOMAIN-CONTAINING PROTEIN"/>
    <property type="match status" value="1"/>
</dbReference>
<feature type="region of interest" description="Disordered" evidence="4">
    <location>
        <begin position="900"/>
        <end position="951"/>
    </location>
</feature>
<dbReference type="PROSITE" id="PS50102">
    <property type="entry name" value="RRM"/>
    <property type="match status" value="1"/>
</dbReference>
<dbReference type="InterPro" id="IPR000742">
    <property type="entry name" value="EGF"/>
</dbReference>
<evidence type="ECO:0000256" key="5">
    <source>
        <dbReference type="SAM" id="SignalP"/>
    </source>
</evidence>
<feature type="domain" description="EGF-like" evidence="6">
    <location>
        <begin position="359"/>
        <end position="396"/>
    </location>
</feature>
<dbReference type="InterPro" id="IPR000504">
    <property type="entry name" value="RRM_dom"/>
</dbReference>
<dbReference type="eggNOG" id="KOG1225">
    <property type="taxonomic scope" value="Eukaryota"/>
</dbReference>
<feature type="disulfide bond" evidence="1">
    <location>
        <begin position="592"/>
        <end position="601"/>
    </location>
</feature>
<evidence type="ECO:0000256" key="3">
    <source>
        <dbReference type="SAM" id="Coils"/>
    </source>
</evidence>
<feature type="chain" id="PRO_5003037802" evidence="5">
    <location>
        <begin position="23"/>
        <end position="1920"/>
    </location>
</feature>
<dbReference type="InParanoid" id="D2VQ47"/>
<dbReference type="PROSITE" id="PS50026">
    <property type="entry name" value="EGF_3"/>
    <property type="match status" value="3"/>
</dbReference>
<keyword evidence="1" id="KW-1015">Disulfide bond</keyword>
<keyword evidence="2" id="KW-0694">RNA-binding</keyword>
<evidence type="ECO:0000256" key="1">
    <source>
        <dbReference type="PROSITE-ProRule" id="PRU00076"/>
    </source>
</evidence>
<feature type="disulfide bond" evidence="1">
    <location>
        <begin position="343"/>
        <end position="352"/>
    </location>
</feature>
<dbReference type="EMBL" id="GG738888">
    <property type="protein sequence ID" value="EFC41040.1"/>
    <property type="molecule type" value="Genomic_DNA"/>
</dbReference>
<feature type="coiled-coil region" evidence="3">
    <location>
        <begin position="1087"/>
        <end position="1121"/>
    </location>
</feature>
<dbReference type="KEGG" id="ngr:NAEGRDRAFT_51419"/>
<evidence type="ECO:0000313" key="9">
    <source>
        <dbReference type="Proteomes" id="UP000006671"/>
    </source>
</evidence>
<feature type="domain" description="RRM" evidence="7">
    <location>
        <begin position="967"/>
        <end position="1039"/>
    </location>
</feature>
<dbReference type="InterPro" id="IPR035979">
    <property type="entry name" value="RBD_domain_sf"/>
</dbReference>
<dbReference type="Gene3D" id="3.60.10.10">
    <property type="entry name" value="Endonuclease/exonuclease/phosphatase"/>
    <property type="match status" value="1"/>
</dbReference>
<feature type="compositionally biased region" description="Low complexity" evidence="4">
    <location>
        <begin position="903"/>
        <end position="947"/>
    </location>
</feature>
<sequence>MASTSSAATILILIMMHLLVSSHQREIASLSFNYGIEQVKSRVKQCKCPNISERNFQRQYLGGLEGLVYNLMNDHPTLDNTCPKQSSWIKISSHLKSISSCNLADVSNGSPCLFALGIGSIQIQAAFAACPAETDANRVGFGIAKRIPYFSLHCKGNDCDLIGYPCQRDSDCGGNGLTCWDLANREYTRYDSWNRVFVMTGLYNQFETCKSPEQLVESLMKTVMVNHWGQTSSKKYSSIKVCGPKIEPIISLGSSSISASCSNTRSFTPSETIANLTQLSQQAESNNPKKITTVTPLSEEITNNARSAPLTYYCNGILSNSPNVCSGRGRCFLDYGEIGYCSCNEGFTGASCSKEVICNGYKSTDRNVCSGHGLCTIVNGGAVCVCKASYSGSNCETSCPNCQHGYCAVDNDGVGWCQCYYGYYGALCDSHSTCNGVPAFNYTVCSGHGDCMGSGECSCNIWHKDEAYYGSNCEFTYNCTMCKNGWCRVASDGKGFCYCSYGFSGPVCDEPHTCYGIAHNNASVCSGHGDCFSYYLEESIITFCSCESGYVGESCSIPVVCGAYNSTDSRVCSGHGKCKSVSRTDTHGYCDCDEGFNGINCENTITCPKCQHGKCTSFGVNGTCLCDVEFTGELCDKPVTCNGYPAFNYLACGGRGACIASTSNMEDATISSTEGVCKCYSGNIGADCKISTRGDCTYSISTISSWNGILSDGSSAIENAKKTASLSLPTDPLFSNIDSSKYSLLMKYDCNGVFQLGPLMTVHTPNINAGLATLESVVNSLFSCSSGWGDDLRRVLIQPYNVKAWMALFTQNSNSFSADSWTISPMQILLKIVPTSLNMKIPSTCTYDNYEAKGCGVTYTNLNSLFDGQVNIHFHTSRCTANPESLPNFYVFCEGTTPRKNGSASNSDAASSTQATPTKSSGSKSPTKSPGKTGASKSPSKPASIPKTKSKADTLVHHSFPSYKRRFRVLLAGFPEGSNQQQVLEHFNIDLNSVYGVQLTSDVKSVAFVYFISHELAVKAVSVNREDLKSATISKLLYVGGIVVNNLSFNPRKNKPSLMTRVKELIQETATKGTAVDLKHLATNSSLEMLEKRVKTLESCVKSLEEENSALKSNLEKLVNKEDFKNDMNQVNIKTTNVGKDLSDFKSFMDGELKNNGSRMKHLNDSMTDINENINKLKESIQSAVEKVKSDFSSEIKSLHSDLSLKKKDVETLLNSFKMDLNKLKKDRSDSEFSISSQIQALQKSIDGVNSNEGGIKTDYGVVNIINWYGVQKYSSEFQNILTKLSEYLLEAMFHSEHVIIMGDLNINTLFGSEKRKASAFNEWLQVFNLNDLVPCPTRPSFKSSRGSKKPYSTRPDHIVSSLLSSQLWDVEMFLQHKMVCAEFQLFDLESTAKFEEVFYMSKFNNKAFTENLDCINSKIASFSGKDLQSFLTELCSQYHSPIRKSPLITDIKEYRDLERIRRALQKAKWSNRPNKIAKEFMATVGVDNATVAYKDVVKKQQNVILSALKARKEAFKKAVNNLKSSVPYRYAFKSERNSSSVFKISDPTQVTEHFEKMFNTALGDSNLDEKLITGHPKLAEFRVPPANPGLLANVVSRMKHSMPGSDKVPMIVFKSMNEDALLTVCSIFNKILVDGNPIPDSWKAVDISHVERMASVCRFVNSTSPITQKIARAMINKALKGETTDSLWKNTAATMKDLKYYFKSTDNGWVLCNRTNHKPVSNLRNAIIETQRSKKIINKLGQLDNDYNWHNCTLSFWRNSLLSYYQQRLLYFNLHHSILLGNDSICDKCNVKEDWTHVFQTCPKCNPEKDELYATWDAISQKFSLNKIRFPPDISESSQLRIEFDGRCSRNDWLNWSKRKRIPKNVALEVYKALAIYLENCYKNSVWYNRPNASFTINRKYLSAYHRQAQSNQPLSINP</sequence>
<gene>
    <name evidence="8" type="ORF">NAEGRDRAFT_51419</name>
</gene>
<dbReference type="PROSITE" id="PS01186">
    <property type="entry name" value="EGF_2"/>
    <property type="match status" value="4"/>
</dbReference>
<dbReference type="PROSITE" id="PS00022">
    <property type="entry name" value="EGF_1"/>
    <property type="match status" value="5"/>
</dbReference>
<keyword evidence="3" id="KW-0175">Coiled coil</keyword>
<dbReference type="GeneID" id="8851077"/>
<keyword evidence="1" id="KW-0245">EGF-like domain</keyword>
<accession>D2VQ47</accession>
<feature type="domain" description="EGF-like" evidence="6">
    <location>
        <begin position="563"/>
        <end position="602"/>
    </location>
</feature>
<reference evidence="8 9" key="1">
    <citation type="journal article" date="2010" name="Cell">
        <title>The genome of Naegleria gruberi illuminates early eukaryotic versatility.</title>
        <authorList>
            <person name="Fritz-Laylin L.K."/>
            <person name="Prochnik S.E."/>
            <person name="Ginger M.L."/>
            <person name="Dacks J.B."/>
            <person name="Carpenter M.L."/>
            <person name="Field M.C."/>
            <person name="Kuo A."/>
            <person name="Paredez A."/>
            <person name="Chapman J."/>
            <person name="Pham J."/>
            <person name="Shu S."/>
            <person name="Neupane R."/>
            <person name="Cipriano M."/>
            <person name="Mancuso J."/>
            <person name="Tu H."/>
            <person name="Salamov A."/>
            <person name="Lindquist E."/>
            <person name="Shapiro H."/>
            <person name="Lucas S."/>
            <person name="Grigoriev I.V."/>
            <person name="Cande W.Z."/>
            <person name="Fulton C."/>
            <person name="Rokhsar D.S."/>
            <person name="Dawson S.C."/>
        </authorList>
    </citation>
    <scope>NUCLEOTIDE SEQUENCE [LARGE SCALE GENOMIC DNA]</scope>
    <source>
        <strain evidence="8 9">NEG-M</strain>
    </source>
</reference>
<feature type="disulfide bond" evidence="1">
    <location>
        <begin position="386"/>
        <end position="395"/>
    </location>
</feature>
<proteinExistence type="predicted"/>
<keyword evidence="9" id="KW-1185">Reference proteome</keyword>
<dbReference type="GO" id="GO:0003723">
    <property type="term" value="F:RNA binding"/>
    <property type="evidence" value="ECO:0007669"/>
    <property type="project" value="UniProtKB-UniRule"/>
</dbReference>
<dbReference type="SUPFAM" id="SSF56219">
    <property type="entry name" value="DNase I-like"/>
    <property type="match status" value="1"/>
</dbReference>
<dbReference type="VEuPathDB" id="AmoebaDB:NAEGRDRAFT_51419"/>
<feature type="coiled-coil region" evidence="3">
    <location>
        <begin position="1160"/>
        <end position="1227"/>
    </location>
</feature>
<feature type="signal peptide" evidence="5">
    <location>
        <begin position="1"/>
        <end position="22"/>
    </location>
</feature>
<dbReference type="RefSeq" id="XP_002673784.1">
    <property type="nucleotide sequence ID" value="XM_002673738.1"/>
</dbReference>
<keyword evidence="5" id="KW-0732">Signal</keyword>
<dbReference type="SMART" id="SM00181">
    <property type="entry name" value="EGF"/>
    <property type="match status" value="8"/>
</dbReference>
<feature type="domain" description="EGF-like" evidence="6">
    <location>
        <begin position="315"/>
        <end position="353"/>
    </location>
</feature>
<evidence type="ECO:0000256" key="4">
    <source>
        <dbReference type="SAM" id="MobiDB-lite"/>
    </source>
</evidence>
<evidence type="ECO:0000259" key="6">
    <source>
        <dbReference type="PROSITE" id="PS50026"/>
    </source>
</evidence>
<evidence type="ECO:0000256" key="2">
    <source>
        <dbReference type="PROSITE-ProRule" id="PRU00176"/>
    </source>
</evidence>
<dbReference type="STRING" id="5762.D2VQ47"/>
<dbReference type="Gene3D" id="2.10.25.10">
    <property type="entry name" value="Laminin"/>
    <property type="match status" value="2"/>
</dbReference>
<organism evidence="9">
    <name type="scientific">Naegleria gruberi</name>
    <name type="common">Amoeba</name>
    <dbReference type="NCBI Taxonomy" id="5762"/>
    <lineage>
        <taxon>Eukaryota</taxon>
        <taxon>Discoba</taxon>
        <taxon>Heterolobosea</taxon>
        <taxon>Tetramitia</taxon>
        <taxon>Eutetramitia</taxon>
        <taxon>Vahlkampfiidae</taxon>
        <taxon>Naegleria</taxon>
    </lineage>
</organism>
<dbReference type="PANTHER" id="PTHR24033:SF232">
    <property type="entry name" value="LAMININ SUBUNIT GAMMA-2-RELATED"/>
    <property type="match status" value="1"/>
</dbReference>
<evidence type="ECO:0000259" key="7">
    <source>
        <dbReference type="PROSITE" id="PS50102"/>
    </source>
</evidence>
<evidence type="ECO:0000313" key="8">
    <source>
        <dbReference type="EMBL" id="EFC41040.1"/>
    </source>
</evidence>
<dbReference type="InterPro" id="IPR036691">
    <property type="entry name" value="Endo/exonu/phosph_ase_sf"/>
</dbReference>
<dbReference type="OrthoDB" id="283575at2759"/>
<name>D2VQ47_NAEGR</name>
<dbReference type="SUPFAM" id="SSF54928">
    <property type="entry name" value="RNA-binding domain, RBD"/>
    <property type="match status" value="1"/>
</dbReference>
<dbReference type="InterPro" id="IPR051830">
    <property type="entry name" value="NOTCH_homolog"/>
</dbReference>
<dbReference type="Proteomes" id="UP000006671">
    <property type="component" value="Unassembled WGS sequence"/>
</dbReference>
<protein>
    <submittedName>
        <fullName evidence="8">Predicted protein</fullName>
    </submittedName>
</protein>
<comment type="caution">
    <text evidence="1">Lacks conserved residue(s) required for the propagation of feature annotation.</text>
</comment>